<evidence type="ECO:0000256" key="10">
    <source>
        <dbReference type="HAMAP-Rule" id="MF_00278"/>
    </source>
</evidence>
<dbReference type="GO" id="GO:0004359">
    <property type="term" value="F:glutaminase activity"/>
    <property type="evidence" value="ECO:0007669"/>
    <property type="project" value="UniProtKB-EC"/>
</dbReference>
<dbReference type="GO" id="GO:0016829">
    <property type="term" value="F:lyase activity"/>
    <property type="evidence" value="ECO:0007669"/>
    <property type="project" value="UniProtKB-KW"/>
</dbReference>
<dbReference type="SUPFAM" id="SSF52317">
    <property type="entry name" value="Class I glutamine amidotransferase-like"/>
    <property type="match status" value="1"/>
</dbReference>
<dbReference type="GO" id="GO:0005737">
    <property type="term" value="C:cytoplasm"/>
    <property type="evidence" value="ECO:0007669"/>
    <property type="project" value="UniProtKB-SubCell"/>
</dbReference>
<feature type="active site" evidence="10 11">
    <location>
        <position position="193"/>
    </location>
</feature>
<keyword evidence="2 10" id="KW-0963">Cytoplasm</keyword>
<dbReference type="EC" id="3.5.1.2" evidence="10"/>
<organism evidence="13 14">
    <name type="scientific">Oceanococcus atlanticus</name>
    <dbReference type="NCBI Taxonomy" id="1317117"/>
    <lineage>
        <taxon>Bacteria</taxon>
        <taxon>Pseudomonadati</taxon>
        <taxon>Pseudomonadota</taxon>
        <taxon>Gammaproteobacteria</taxon>
        <taxon>Chromatiales</taxon>
        <taxon>Oceanococcaceae</taxon>
        <taxon>Oceanococcus</taxon>
    </lineage>
</organism>
<comment type="catalytic activity">
    <reaction evidence="8 10">
        <text>5-[(5-phospho-1-deoxy-D-ribulos-1-ylimino)methylamino]-1-(5-phospho-beta-D-ribosyl)imidazole-4-carboxamide + L-glutamine = D-erythro-1-(imidazol-4-yl)glycerol 3-phosphate + 5-amino-1-(5-phospho-beta-D-ribosyl)imidazole-4-carboxamide + L-glutamate + H(+)</text>
        <dbReference type="Rhea" id="RHEA:24793"/>
        <dbReference type="ChEBI" id="CHEBI:15378"/>
        <dbReference type="ChEBI" id="CHEBI:29985"/>
        <dbReference type="ChEBI" id="CHEBI:58278"/>
        <dbReference type="ChEBI" id="CHEBI:58359"/>
        <dbReference type="ChEBI" id="CHEBI:58475"/>
        <dbReference type="ChEBI" id="CHEBI:58525"/>
        <dbReference type="EC" id="4.3.2.10"/>
    </reaction>
</comment>
<comment type="subunit">
    <text evidence="10">Heterodimer of HisH and HisF.</text>
</comment>
<dbReference type="EC" id="4.3.2.10" evidence="10"/>
<evidence type="ECO:0000259" key="12">
    <source>
        <dbReference type="Pfam" id="PF00117"/>
    </source>
</evidence>
<evidence type="ECO:0000256" key="5">
    <source>
        <dbReference type="ARBA" id="ARBA00022962"/>
    </source>
</evidence>
<comment type="catalytic activity">
    <reaction evidence="9 10">
        <text>L-glutamine + H2O = L-glutamate + NH4(+)</text>
        <dbReference type="Rhea" id="RHEA:15889"/>
        <dbReference type="ChEBI" id="CHEBI:15377"/>
        <dbReference type="ChEBI" id="CHEBI:28938"/>
        <dbReference type="ChEBI" id="CHEBI:29985"/>
        <dbReference type="ChEBI" id="CHEBI:58359"/>
        <dbReference type="EC" id="3.5.1.2"/>
    </reaction>
</comment>
<proteinExistence type="inferred from homology"/>
<keyword evidence="14" id="KW-1185">Reference proteome</keyword>
<dbReference type="PROSITE" id="PS51273">
    <property type="entry name" value="GATASE_TYPE_1"/>
    <property type="match status" value="1"/>
</dbReference>
<dbReference type="InterPro" id="IPR010139">
    <property type="entry name" value="Imidazole-glycPsynth_HisH"/>
</dbReference>
<evidence type="ECO:0000256" key="1">
    <source>
        <dbReference type="ARBA" id="ARBA00005091"/>
    </source>
</evidence>
<protein>
    <recommendedName>
        <fullName evidence="10">Imidazole glycerol phosphate synthase subunit HisH</fullName>
        <ecNumber evidence="10">4.3.2.10</ecNumber>
    </recommendedName>
    <alternativeName>
        <fullName evidence="10">IGP synthase glutaminase subunit</fullName>
        <ecNumber evidence="10">3.5.1.2</ecNumber>
    </alternativeName>
    <alternativeName>
        <fullName evidence="10">IGP synthase subunit HisH</fullName>
    </alternativeName>
    <alternativeName>
        <fullName evidence="10">ImGP synthase subunit HisH</fullName>
        <shortName evidence="10">IGPS subunit HisH</shortName>
    </alternativeName>
</protein>
<evidence type="ECO:0000313" key="13">
    <source>
        <dbReference type="EMBL" id="ORE89394.1"/>
    </source>
</evidence>
<dbReference type="InterPro" id="IPR017926">
    <property type="entry name" value="GATASE"/>
</dbReference>
<dbReference type="PANTHER" id="PTHR42701">
    <property type="entry name" value="IMIDAZOLE GLYCEROL PHOSPHATE SYNTHASE SUBUNIT HISH"/>
    <property type="match status" value="1"/>
</dbReference>
<dbReference type="GO" id="GO:0000107">
    <property type="term" value="F:imidazoleglycerol-phosphate synthase activity"/>
    <property type="evidence" value="ECO:0007669"/>
    <property type="project" value="UniProtKB-UniRule"/>
</dbReference>
<dbReference type="UniPathway" id="UPA00031">
    <property type="reaction ID" value="UER00010"/>
</dbReference>
<dbReference type="GO" id="GO:0000105">
    <property type="term" value="P:L-histidine biosynthetic process"/>
    <property type="evidence" value="ECO:0007669"/>
    <property type="project" value="UniProtKB-UniRule"/>
</dbReference>
<dbReference type="HAMAP" id="MF_00278">
    <property type="entry name" value="HisH"/>
    <property type="match status" value="1"/>
</dbReference>
<comment type="caution">
    <text evidence="13">The sequence shown here is derived from an EMBL/GenBank/DDBJ whole genome shotgun (WGS) entry which is preliminary data.</text>
</comment>
<dbReference type="AlphaFoldDB" id="A0A1Y1SIB1"/>
<evidence type="ECO:0000313" key="14">
    <source>
        <dbReference type="Proteomes" id="UP000192342"/>
    </source>
</evidence>
<dbReference type="CDD" id="cd01748">
    <property type="entry name" value="GATase1_IGP_Synthase"/>
    <property type="match status" value="1"/>
</dbReference>
<dbReference type="PANTHER" id="PTHR42701:SF2">
    <property type="entry name" value="IMIDAZOLE GLYCEROL PHOSPHATE SYNTHASE SUBUNIT HISH 1"/>
    <property type="match status" value="1"/>
</dbReference>
<dbReference type="Proteomes" id="UP000192342">
    <property type="component" value="Unassembled WGS sequence"/>
</dbReference>
<evidence type="ECO:0000256" key="3">
    <source>
        <dbReference type="ARBA" id="ARBA00022605"/>
    </source>
</evidence>
<evidence type="ECO:0000256" key="2">
    <source>
        <dbReference type="ARBA" id="ARBA00022490"/>
    </source>
</evidence>
<keyword evidence="6 10" id="KW-0368">Histidine biosynthesis</keyword>
<dbReference type="Gene3D" id="3.40.50.880">
    <property type="match status" value="1"/>
</dbReference>
<evidence type="ECO:0000256" key="7">
    <source>
        <dbReference type="ARBA" id="ARBA00023239"/>
    </source>
</evidence>
<dbReference type="STRING" id="1317117.ATO7_05925"/>
<dbReference type="EMBL" id="AQQV01000001">
    <property type="protein sequence ID" value="ORE89394.1"/>
    <property type="molecule type" value="Genomic_DNA"/>
</dbReference>
<dbReference type="NCBIfam" id="TIGR01855">
    <property type="entry name" value="IMP_synth_hisH"/>
    <property type="match status" value="1"/>
</dbReference>
<feature type="domain" description="Glutamine amidotransferase" evidence="12">
    <location>
        <begin position="6"/>
        <end position="206"/>
    </location>
</feature>
<reference evidence="13 14" key="1">
    <citation type="submission" date="2013-04" db="EMBL/GenBank/DDBJ databases">
        <title>Oceanococcus atlanticus 22II-S10r2 Genome Sequencing.</title>
        <authorList>
            <person name="Lai Q."/>
            <person name="Li G."/>
            <person name="Shao Z."/>
        </authorList>
    </citation>
    <scope>NUCLEOTIDE SEQUENCE [LARGE SCALE GENOMIC DNA]</scope>
    <source>
        <strain evidence="13 14">22II-S10r2</strain>
    </source>
</reference>
<keyword evidence="7 10" id="KW-0456">Lyase</keyword>
<dbReference type="RefSeq" id="WP_083560457.1">
    <property type="nucleotide sequence ID" value="NZ_AQQV01000001.1"/>
</dbReference>
<comment type="function">
    <text evidence="10">IGPS catalyzes the conversion of PRFAR and glutamine to IGP, AICAR and glutamate. The HisH subunit catalyzes the hydrolysis of glutamine to glutamate and ammonia as part of the synthesis of IGP and AICAR. The resulting ammonia molecule is channeled to the active site of HisF.</text>
</comment>
<accession>A0A1Y1SIB1</accession>
<evidence type="ECO:0000256" key="4">
    <source>
        <dbReference type="ARBA" id="ARBA00022801"/>
    </source>
</evidence>
<dbReference type="Pfam" id="PF00117">
    <property type="entry name" value="GATase"/>
    <property type="match status" value="1"/>
</dbReference>
<evidence type="ECO:0000256" key="11">
    <source>
        <dbReference type="PIRSR" id="PIRSR000495-1"/>
    </source>
</evidence>
<dbReference type="OrthoDB" id="9807137at2"/>
<feature type="active site" description="Nucleophile" evidence="10 11">
    <location>
        <position position="82"/>
    </location>
</feature>
<keyword evidence="3 10" id="KW-0028">Amino-acid biosynthesis</keyword>
<keyword evidence="5 10" id="KW-0315">Glutamine amidotransferase</keyword>
<dbReference type="PIRSF" id="PIRSF000495">
    <property type="entry name" value="Amidotransf_hisH"/>
    <property type="match status" value="1"/>
</dbReference>
<evidence type="ECO:0000256" key="6">
    <source>
        <dbReference type="ARBA" id="ARBA00023102"/>
    </source>
</evidence>
<gene>
    <name evidence="10" type="primary">hisH</name>
    <name evidence="13" type="ORF">ATO7_05925</name>
</gene>
<evidence type="ECO:0000256" key="9">
    <source>
        <dbReference type="ARBA" id="ARBA00049534"/>
    </source>
</evidence>
<keyword evidence="4 10" id="KW-0378">Hydrolase</keyword>
<dbReference type="InterPro" id="IPR029062">
    <property type="entry name" value="Class_I_gatase-like"/>
</dbReference>
<feature type="active site" evidence="10 11">
    <location>
        <position position="191"/>
    </location>
</feature>
<comment type="pathway">
    <text evidence="1 10">Amino-acid biosynthesis; L-histidine biosynthesis; L-histidine from 5-phospho-alpha-D-ribose 1-diphosphate: step 5/9.</text>
</comment>
<name>A0A1Y1SIB1_9GAMM</name>
<evidence type="ECO:0000256" key="8">
    <source>
        <dbReference type="ARBA" id="ARBA00047838"/>
    </source>
</evidence>
<sequence>MSTIGVIDYGMGNLHSLSHALGRAAGEMRVDVSYDPDKLRKADRLILPGVGGVRQCMGELQRLELDDLVKEMVGQVPIMGICLGMQVLLDYSEENNGVDALGVFPGEVRKFVPLERDGEKRKIPHMGWNQVHFTQDHPLWHGVSQDAWFYFVHSYYARPIHEEHVLGKTEYFGERFASVLLRDGVFATQFHPEKSQGAGMQLLVNFMNWDGEA</sequence>
<comment type="subcellular location">
    <subcellularLocation>
        <location evidence="10">Cytoplasm</location>
    </subcellularLocation>
</comment>